<dbReference type="Gene3D" id="3.20.20.70">
    <property type="entry name" value="Aldolase class I"/>
    <property type="match status" value="1"/>
</dbReference>
<dbReference type="InterPro" id="IPR013785">
    <property type="entry name" value="Aldolase_TIM"/>
</dbReference>
<evidence type="ECO:0000313" key="5">
    <source>
        <dbReference type="Proteomes" id="UP000886800"/>
    </source>
</evidence>
<feature type="binding site" evidence="3">
    <location>
        <position position="175"/>
    </location>
    <ligand>
        <name>Zn(2+)</name>
        <dbReference type="ChEBI" id="CHEBI:29105"/>
        <label>1</label>
        <note>catalytic</note>
    </ligand>
</feature>
<reference evidence="4" key="1">
    <citation type="journal article" date="2021" name="PeerJ">
        <title>Extensive microbial diversity within the chicken gut microbiome revealed by metagenomics and culture.</title>
        <authorList>
            <person name="Gilroy R."/>
            <person name="Ravi A."/>
            <person name="Getino M."/>
            <person name="Pursley I."/>
            <person name="Horton D.L."/>
            <person name="Alikhan N.F."/>
            <person name="Baker D."/>
            <person name="Gharbi K."/>
            <person name="Hall N."/>
            <person name="Watson M."/>
            <person name="Adriaenssens E.M."/>
            <person name="Foster-Nyarko E."/>
            <person name="Jarju S."/>
            <person name="Secka A."/>
            <person name="Antonio M."/>
            <person name="Oren A."/>
            <person name="Chaudhuri R.R."/>
            <person name="La Ragione R."/>
            <person name="Hildebrand F."/>
            <person name="Pallen M.J."/>
        </authorList>
    </citation>
    <scope>NUCLEOTIDE SEQUENCE</scope>
    <source>
        <strain evidence="4">CHK188-5543</strain>
    </source>
</reference>
<evidence type="ECO:0000313" key="4">
    <source>
        <dbReference type="EMBL" id="HIX66395.1"/>
    </source>
</evidence>
<comment type="caution">
    <text evidence="4">The sequence shown here is derived from an EMBL/GenBank/DDBJ whole genome shotgun (WGS) entry which is preliminary data.</text>
</comment>
<protein>
    <submittedName>
        <fullName evidence="4">Class II fructose-bisphosphate aldolase</fullName>
    </submittedName>
</protein>
<dbReference type="InterPro" id="IPR050246">
    <property type="entry name" value="Class_II_FBP_aldolase"/>
</dbReference>
<feature type="binding site" evidence="2">
    <location>
        <begin position="225"/>
        <end position="228"/>
    </location>
    <ligand>
        <name>dihydroxyacetone phosphate</name>
        <dbReference type="ChEBI" id="CHEBI:57642"/>
    </ligand>
</feature>
<proteinExistence type="predicted"/>
<feature type="binding site" evidence="2">
    <location>
        <begin position="204"/>
        <end position="206"/>
    </location>
    <ligand>
        <name>dihydroxyacetone phosphate</name>
        <dbReference type="ChEBI" id="CHEBI:57642"/>
    </ligand>
</feature>
<dbReference type="GO" id="GO:0005975">
    <property type="term" value="P:carbohydrate metabolic process"/>
    <property type="evidence" value="ECO:0007669"/>
    <property type="project" value="InterPro"/>
</dbReference>
<dbReference type="EMBL" id="DXES01000192">
    <property type="protein sequence ID" value="HIX66395.1"/>
    <property type="molecule type" value="Genomic_DNA"/>
</dbReference>
<reference evidence="4" key="2">
    <citation type="submission" date="2021-04" db="EMBL/GenBank/DDBJ databases">
        <authorList>
            <person name="Gilroy R."/>
        </authorList>
    </citation>
    <scope>NUCLEOTIDE SEQUENCE</scope>
    <source>
        <strain evidence="4">CHK188-5543</strain>
    </source>
</reference>
<feature type="binding site" evidence="3">
    <location>
        <position position="80"/>
    </location>
    <ligand>
        <name>Zn(2+)</name>
        <dbReference type="ChEBI" id="CHEBI:29105"/>
        <label>1</label>
        <note>catalytic</note>
    </ligand>
</feature>
<feature type="binding site" evidence="3">
    <location>
        <position position="101"/>
    </location>
    <ligand>
        <name>Zn(2+)</name>
        <dbReference type="ChEBI" id="CHEBI:29105"/>
        <label>2</label>
    </ligand>
</feature>
<evidence type="ECO:0000256" key="1">
    <source>
        <dbReference type="PIRSR" id="PIRSR001359-1"/>
    </source>
</evidence>
<dbReference type="PANTHER" id="PTHR30304">
    <property type="entry name" value="D-TAGATOSE-1,6-BISPHOSPHATE ALDOLASE"/>
    <property type="match status" value="1"/>
</dbReference>
<dbReference type="Proteomes" id="UP000886800">
    <property type="component" value="Unassembled WGS sequence"/>
</dbReference>
<feature type="active site" description="Proton donor" evidence="1">
    <location>
        <position position="79"/>
    </location>
</feature>
<feature type="binding site" evidence="3">
    <location>
        <position position="131"/>
    </location>
    <ligand>
        <name>Zn(2+)</name>
        <dbReference type="ChEBI" id="CHEBI:29105"/>
        <label>2</label>
    </ligand>
</feature>
<evidence type="ECO:0000256" key="2">
    <source>
        <dbReference type="PIRSR" id="PIRSR001359-2"/>
    </source>
</evidence>
<keyword evidence="3" id="KW-0479">Metal-binding</keyword>
<keyword evidence="3" id="KW-0862">Zinc</keyword>
<name>A0A9D1WUR0_9FIRM</name>
<dbReference type="Pfam" id="PF01116">
    <property type="entry name" value="F_bP_aldolase"/>
    <property type="match status" value="1"/>
</dbReference>
<dbReference type="PANTHER" id="PTHR30304:SF0">
    <property type="entry name" value="D-TAGATOSE-1,6-BISPHOSPHATE ALDOLASE SUBUNIT GATY-RELATED"/>
    <property type="match status" value="1"/>
</dbReference>
<gene>
    <name evidence="4" type="ORF">H9736_09125</name>
</gene>
<dbReference type="AlphaFoldDB" id="A0A9D1WUR0"/>
<dbReference type="PIRSF" id="PIRSF001359">
    <property type="entry name" value="F_bP_aldolase_II"/>
    <property type="match status" value="1"/>
</dbReference>
<organism evidence="4 5">
    <name type="scientific">Candidatus Anaerotruncus excrementipullorum</name>
    <dbReference type="NCBI Taxonomy" id="2838465"/>
    <lineage>
        <taxon>Bacteria</taxon>
        <taxon>Bacillati</taxon>
        <taxon>Bacillota</taxon>
        <taxon>Clostridia</taxon>
        <taxon>Eubacteriales</taxon>
        <taxon>Oscillospiraceae</taxon>
        <taxon>Anaerotruncus</taxon>
    </lineage>
</organism>
<dbReference type="GO" id="GO:0016832">
    <property type="term" value="F:aldehyde-lyase activity"/>
    <property type="evidence" value="ECO:0007669"/>
    <property type="project" value="InterPro"/>
</dbReference>
<feature type="binding site" evidence="2">
    <location>
        <position position="176"/>
    </location>
    <ligand>
        <name>dihydroxyacetone phosphate</name>
        <dbReference type="ChEBI" id="CHEBI:57642"/>
    </ligand>
</feature>
<dbReference type="CDD" id="cd00947">
    <property type="entry name" value="TBP_aldolase_IIB"/>
    <property type="match status" value="1"/>
</dbReference>
<feature type="binding site" evidence="3">
    <location>
        <position position="203"/>
    </location>
    <ligand>
        <name>Zn(2+)</name>
        <dbReference type="ChEBI" id="CHEBI:29105"/>
        <label>1</label>
        <note>catalytic</note>
    </ligand>
</feature>
<evidence type="ECO:0000256" key="3">
    <source>
        <dbReference type="PIRSR" id="PIRSR001359-3"/>
    </source>
</evidence>
<sequence length="281" mass="30698">MLISMKPILRAATEKKYGVVAPNIFDGYTIEAAFQCALELRAPMVLDTNGDMAQLEYLAEVSRYYSNKYPQVPVALNLDHGDSLENVLQALHVGFTSVMLDRSSAPFEENVRETAEVVRAAHAVGAAVEAELGHVGFGRDYGVSDADTLTRPEDVAEFVKRTDVDCLAVAVGTAHGHYAGTPHIDFERLDAIRQITDIPLVLHGGSSTGDENLRQAIQHGVSKVNIGTDLGDAGISAMKDYLGSYDPHRRGVIEYVYQAGAKGFGAKLKHYMELFGERNRW</sequence>
<dbReference type="NCBIfam" id="TIGR00167">
    <property type="entry name" value="cbbA"/>
    <property type="match status" value="1"/>
</dbReference>
<dbReference type="SUPFAM" id="SSF51569">
    <property type="entry name" value="Aldolase"/>
    <property type="match status" value="1"/>
</dbReference>
<dbReference type="GO" id="GO:0008270">
    <property type="term" value="F:zinc ion binding"/>
    <property type="evidence" value="ECO:0007669"/>
    <property type="project" value="InterPro"/>
</dbReference>
<accession>A0A9D1WUR0</accession>
<comment type="cofactor">
    <cofactor evidence="3">
        <name>Zn(2+)</name>
        <dbReference type="ChEBI" id="CHEBI:29105"/>
    </cofactor>
    <text evidence="3">Binds 2 Zn(2+) ions per subunit. One is catalytic and the other provides a structural contribution.</text>
</comment>
<dbReference type="InterPro" id="IPR000771">
    <property type="entry name" value="FBA_II"/>
</dbReference>